<reference evidence="1" key="1">
    <citation type="journal article" date="2014" name="Front. Microbiol.">
        <title>High frequency of phylogenetically diverse reductive dehalogenase-homologous genes in deep subseafloor sedimentary metagenomes.</title>
        <authorList>
            <person name="Kawai M."/>
            <person name="Futagami T."/>
            <person name="Toyoda A."/>
            <person name="Takaki Y."/>
            <person name="Nishi S."/>
            <person name="Hori S."/>
            <person name="Arai W."/>
            <person name="Tsubouchi T."/>
            <person name="Morono Y."/>
            <person name="Uchiyama I."/>
            <person name="Ito T."/>
            <person name="Fujiyama A."/>
            <person name="Inagaki F."/>
            <person name="Takami H."/>
        </authorList>
    </citation>
    <scope>NUCLEOTIDE SEQUENCE</scope>
    <source>
        <strain evidence="1">Expedition CK06-06</strain>
    </source>
</reference>
<gene>
    <name evidence="1" type="ORF">S06H3_52935</name>
</gene>
<accession>X1RBY0</accession>
<dbReference type="EMBL" id="BARV01033711">
    <property type="protein sequence ID" value="GAI53099.1"/>
    <property type="molecule type" value="Genomic_DNA"/>
</dbReference>
<feature type="non-terminal residue" evidence="1">
    <location>
        <position position="1"/>
    </location>
</feature>
<proteinExistence type="predicted"/>
<dbReference type="AlphaFoldDB" id="X1RBY0"/>
<comment type="caution">
    <text evidence="1">The sequence shown here is derived from an EMBL/GenBank/DDBJ whole genome shotgun (WGS) entry which is preliminary data.</text>
</comment>
<evidence type="ECO:0000313" key="1">
    <source>
        <dbReference type="EMBL" id="GAI53099.1"/>
    </source>
</evidence>
<organism evidence="1">
    <name type="scientific">marine sediment metagenome</name>
    <dbReference type="NCBI Taxonomy" id="412755"/>
    <lineage>
        <taxon>unclassified sequences</taxon>
        <taxon>metagenomes</taxon>
        <taxon>ecological metagenomes</taxon>
    </lineage>
</organism>
<name>X1RBY0_9ZZZZ</name>
<protein>
    <submittedName>
        <fullName evidence="1">Uncharacterized protein</fullName>
    </submittedName>
</protein>
<sequence>RIANELEIAKGAIVILTKDKTPEEKGRAIEEAVGKIKAVKKFKESVAKRLDKAKARLWKKVF</sequence>